<protein>
    <submittedName>
        <fullName evidence="1">Uncharacterized protein</fullName>
    </submittedName>
</protein>
<proteinExistence type="predicted"/>
<dbReference type="Proteomes" id="UP000004982">
    <property type="component" value="Unassembled WGS sequence"/>
</dbReference>
<name>A0AA36XKK9_9NEIS</name>
<accession>A0AA36XKK9</accession>
<sequence length="78" mass="8626">MPTVKGRLKMSACLLSLESRAGIVCNLLCPFSDDLKRKIFASSLEFIAPNPNLPLCSGKFFDELAAIFFKPHLPDKGR</sequence>
<comment type="caution">
    <text evidence="1">The sequence shown here is derived from an EMBL/GenBank/DDBJ whole genome shotgun (WGS) entry which is preliminary data.</text>
</comment>
<organism evidence="1 2">
    <name type="scientific">Neisseria macacae ATCC 33926</name>
    <dbReference type="NCBI Taxonomy" id="997348"/>
    <lineage>
        <taxon>Bacteria</taxon>
        <taxon>Pseudomonadati</taxon>
        <taxon>Pseudomonadota</taxon>
        <taxon>Betaproteobacteria</taxon>
        <taxon>Neisseriales</taxon>
        <taxon>Neisseriaceae</taxon>
        <taxon>Neisseria</taxon>
    </lineage>
</organism>
<dbReference type="EMBL" id="AFQE01000113">
    <property type="protein sequence ID" value="EGQ75722.1"/>
    <property type="molecule type" value="Genomic_DNA"/>
</dbReference>
<gene>
    <name evidence="1" type="ORF">HMPREF9418_2298</name>
</gene>
<dbReference type="AlphaFoldDB" id="A0AA36XKK9"/>
<reference evidence="1 2" key="1">
    <citation type="submission" date="2011-05" db="EMBL/GenBank/DDBJ databases">
        <authorList>
            <person name="Muzny D."/>
            <person name="Qin X."/>
            <person name="Deng J."/>
            <person name="Jiang H."/>
            <person name="Liu Y."/>
            <person name="Qu J."/>
            <person name="Song X.-Z."/>
            <person name="Zhang L."/>
            <person name="Thornton R."/>
            <person name="Coyle M."/>
            <person name="Francisco L."/>
            <person name="Jackson L."/>
            <person name="Javaid M."/>
            <person name="Korchina V."/>
            <person name="Kovar C."/>
            <person name="Mata R."/>
            <person name="Mathew T."/>
            <person name="Ngo R."/>
            <person name="Nguyen L."/>
            <person name="Nguyen N."/>
            <person name="Okwuonu G."/>
            <person name="Ongeri F."/>
            <person name="Pham C."/>
            <person name="Simmons D."/>
            <person name="Wilczek-Boney K."/>
            <person name="Hale W."/>
            <person name="Jakkamsetti A."/>
            <person name="Pham P."/>
            <person name="Ruth R."/>
            <person name="San Lucas F."/>
            <person name="Warren J."/>
            <person name="Zhang J."/>
            <person name="Zhao Z."/>
            <person name="Zhou C."/>
            <person name="Zhu D."/>
            <person name="Lee S."/>
            <person name="Bess C."/>
            <person name="Blankenburg K."/>
            <person name="Forbes L."/>
            <person name="Fu Q."/>
            <person name="Gubbala S."/>
            <person name="Hirani K."/>
            <person name="Jayaseelan J.C."/>
            <person name="Lara F."/>
            <person name="Munidasa M."/>
            <person name="Palculict T."/>
            <person name="Patil S."/>
            <person name="Pu L.-L."/>
            <person name="Saada N."/>
            <person name="Tang L."/>
            <person name="Weissenberger G."/>
            <person name="Zhu Y."/>
            <person name="Hemphill L."/>
            <person name="Shang Y."/>
            <person name="Youmans B."/>
            <person name="Ayvaz T."/>
            <person name="Ross M."/>
            <person name="Santibanez J."/>
            <person name="Aqrawi P."/>
            <person name="Gross S."/>
            <person name="Joshi V."/>
            <person name="Fowler G."/>
            <person name="Nazareth L."/>
            <person name="Reid J."/>
            <person name="Worley K."/>
            <person name="Petrosino J."/>
            <person name="Highlander S."/>
            <person name="Gibbs R."/>
        </authorList>
    </citation>
    <scope>NUCLEOTIDE SEQUENCE [LARGE SCALE GENOMIC DNA]</scope>
    <source>
        <strain evidence="1 2">ATCC 33926</strain>
    </source>
</reference>
<evidence type="ECO:0000313" key="2">
    <source>
        <dbReference type="Proteomes" id="UP000004982"/>
    </source>
</evidence>
<evidence type="ECO:0000313" key="1">
    <source>
        <dbReference type="EMBL" id="EGQ75722.1"/>
    </source>
</evidence>